<evidence type="ECO:0000313" key="2">
    <source>
        <dbReference type="EMBL" id="KAK4095668.1"/>
    </source>
</evidence>
<gene>
    <name evidence="2" type="ORF">N658DRAFT_437812</name>
</gene>
<reference evidence="2" key="2">
    <citation type="submission" date="2023-05" db="EMBL/GenBank/DDBJ databases">
        <authorList>
            <consortium name="Lawrence Berkeley National Laboratory"/>
            <person name="Steindorff A."/>
            <person name="Hensen N."/>
            <person name="Bonometti L."/>
            <person name="Westerberg I."/>
            <person name="Brannstrom I.O."/>
            <person name="Guillou S."/>
            <person name="Cros-Aarteil S."/>
            <person name="Calhoun S."/>
            <person name="Haridas S."/>
            <person name="Kuo A."/>
            <person name="Mondo S."/>
            <person name="Pangilinan J."/>
            <person name="Riley R."/>
            <person name="Labutti K."/>
            <person name="Andreopoulos B."/>
            <person name="Lipzen A."/>
            <person name="Chen C."/>
            <person name="Yanf M."/>
            <person name="Daum C."/>
            <person name="Ng V."/>
            <person name="Clum A."/>
            <person name="Ohm R."/>
            <person name="Martin F."/>
            <person name="Silar P."/>
            <person name="Natvig D."/>
            <person name="Lalanne C."/>
            <person name="Gautier V."/>
            <person name="Ament-Velasquez S.L."/>
            <person name="Kruys A."/>
            <person name="Hutchinson M.I."/>
            <person name="Powell A.J."/>
            <person name="Barry K."/>
            <person name="Miller A.N."/>
            <person name="Grigoriev I.V."/>
            <person name="Debuchy R."/>
            <person name="Gladieux P."/>
            <person name="Thoren M.H."/>
            <person name="Johannesson H."/>
        </authorList>
    </citation>
    <scope>NUCLEOTIDE SEQUENCE</scope>
    <source>
        <strain evidence="2">CBS 757.83</strain>
    </source>
</reference>
<dbReference type="Proteomes" id="UP001305647">
    <property type="component" value="Unassembled WGS sequence"/>
</dbReference>
<accession>A0AAN6SW88</accession>
<dbReference type="AlphaFoldDB" id="A0AAN6SW88"/>
<name>A0AAN6SW88_9PEZI</name>
<organism evidence="2 3">
    <name type="scientific">Parathielavia hyrcaniae</name>
    <dbReference type="NCBI Taxonomy" id="113614"/>
    <lineage>
        <taxon>Eukaryota</taxon>
        <taxon>Fungi</taxon>
        <taxon>Dikarya</taxon>
        <taxon>Ascomycota</taxon>
        <taxon>Pezizomycotina</taxon>
        <taxon>Sordariomycetes</taxon>
        <taxon>Sordariomycetidae</taxon>
        <taxon>Sordariales</taxon>
        <taxon>Chaetomiaceae</taxon>
        <taxon>Parathielavia</taxon>
    </lineage>
</organism>
<protein>
    <submittedName>
        <fullName evidence="2">Uncharacterized protein</fullName>
    </submittedName>
</protein>
<proteinExistence type="predicted"/>
<keyword evidence="3" id="KW-1185">Reference proteome</keyword>
<evidence type="ECO:0000256" key="1">
    <source>
        <dbReference type="SAM" id="MobiDB-lite"/>
    </source>
</evidence>
<reference evidence="2" key="1">
    <citation type="journal article" date="2023" name="Mol. Phylogenet. Evol.">
        <title>Genome-scale phylogeny and comparative genomics of the fungal order Sordariales.</title>
        <authorList>
            <person name="Hensen N."/>
            <person name="Bonometti L."/>
            <person name="Westerberg I."/>
            <person name="Brannstrom I.O."/>
            <person name="Guillou S."/>
            <person name="Cros-Aarteil S."/>
            <person name="Calhoun S."/>
            <person name="Haridas S."/>
            <person name="Kuo A."/>
            <person name="Mondo S."/>
            <person name="Pangilinan J."/>
            <person name="Riley R."/>
            <person name="LaButti K."/>
            <person name="Andreopoulos B."/>
            <person name="Lipzen A."/>
            <person name="Chen C."/>
            <person name="Yan M."/>
            <person name="Daum C."/>
            <person name="Ng V."/>
            <person name="Clum A."/>
            <person name="Steindorff A."/>
            <person name="Ohm R.A."/>
            <person name="Martin F."/>
            <person name="Silar P."/>
            <person name="Natvig D.O."/>
            <person name="Lalanne C."/>
            <person name="Gautier V."/>
            <person name="Ament-Velasquez S.L."/>
            <person name="Kruys A."/>
            <person name="Hutchinson M.I."/>
            <person name="Powell A.J."/>
            <person name="Barry K."/>
            <person name="Miller A.N."/>
            <person name="Grigoriev I.V."/>
            <person name="Debuchy R."/>
            <person name="Gladieux P."/>
            <person name="Hiltunen Thoren M."/>
            <person name="Johannesson H."/>
        </authorList>
    </citation>
    <scope>NUCLEOTIDE SEQUENCE</scope>
    <source>
        <strain evidence="2">CBS 757.83</strain>
    </source>
</reference>
<evidence type="ECO:0000313" key="3">
    <source>
        <dbReference type="Proteomes" id="UP001305647"/>
    </source>
</evidence>
<comment type="caution">
    <text evidence="2">The sequence shown here is derived from an EMBL/GenBank/DDBJ whole genome shotgun (WGS) entry which is preliminary data.</text>
</comment>
<feature type="region of interest" description="Disordered" evidence="1">
    <location>
        <begin position="103"/>
        <end position="125"/>
    </location>
</feature>
<sequence>MAAEERVLRLRKQKKMWFEKMMRAIARGIDTVEELERVEREEAKALAESESAGNPPPASTTPPMLGADFVPLWDSTYPDVLLEPSLMSDFGLLAGSPSFVEDPAWLAGQGSSGGTPPVSQGSGGS</sequence>
<dbReference type="EMBL" id="MU863846">
    <property type="protein sequence ID" value="KAK4095668.1"/>
    <property type="molecule type" value="Genomic_DNA"/>
</dbReference>
<feature type="region of interest" description="Disordered" evidence="1">
    <location>
        <begin position="40"/>
        <end position="65"/>
    </location>
</feature>